<evidence type="ECO:0000256" key="3">
    <source>
        <dbReference type="ARBA" id="ARBA00023163"/>
    </source>
</evidence>
<evidence type="ECO:0000259" key="4">
    <source>
        <dbReference type="PROSITE" id="PS01124"/>
    </source>
</evidence>
<dbReference type="Pfam" id="PF12625">
    <property type="entry name" value="Arabinose_bd"/>
    <property type="match status" value="1"/>
</dbReference>
<keyword evidence="2 5" id="KW-0238">DNA-binding</keyword>
<dbReference type="GO" id="GO:0005829">
    <property type="term" value="C:cytosol"/>
    <property type="evidence" value="ECO:0007669"/>
    <property type="project" value="TreeGrafter"/>
</dbReference>
<dbReference type="GO" id="GO:0000976">
    <property type="term" value="F:transcription cis-regulatory region binding"/>
    <property type="evidence" value="ECO:0007669"/>
    <property type="project" value="TreeGrafter"/>
</dbReference>
<proteinExistence type="predicted"/>
<dbReference type="PANTHER" id="PTHR47894:SF4">
    <property type="entry name" value="HTH-TYPE TRANSCRIPTIONAL REGULATOR GADX"/>
    <property type="match status" value="1"/>
</dbReference>
<evidence type="ECO:0000313" key="6">
    <source>
        <dbReference type="Proteomes" id="UP000199233"/>
    </source>
</evidence>
<sequence>MRNEEHDPSRIEASVALQGGAAVRGRTLQGFHDLVLSLKGDPGVLLRESGIDAAALDDQHGFIAFPAMRQLMERAALELNCPDFGLRLAALQAAQGATRILGPLDVAMRNSPTLGDAFRYCAEHMSACSTAIRIALEELPRERRVLMQFEQLASAEAAMPQSIEHGLAATQYATRALSGGRANAREVWFTHEPIAPMAVYRASFNATVRFNQSVTGLFFNAQDLALPVPEADPQLYEIATSYIDDRFPAATSSLGSRVRAMISRLLIEGDCSPERVASALGLHLRTLQRRLREEGLSFEAIKDGVRRDVALRYLQQPDIPLVKVTEILGYSETSVLSRSCHRWFAASPRQLRNELTR</sequence>
<dbReference type="PROSITE" id="PS01124">
    <property type="entry name" value="HTH_ARAC_FAMILY_2"/>
    <property type="match status" value="1"/>
</dbReference>
<dbReference type="InterPro" id="IPR009057">
    <property type="entry name" value="Homeodomain-like_sf"/>
</dbReference>
<keyword evidence="6" id="KW-1185">Reference proteome</keyword>
<dbReference type="SMART" id="SM00342">
    <property type="entry name" value="HTH_ARAC"/>
    <property type="match status" value="1"/>
</dbReference>
<dbReference type="RefSeq" id="WP_093283058.1">
    <property type="nucleotide sequence ID" value="NZ_FOFS01000003.1"/>
</dbReference>
<evidence type="ECO:0000313" key="5">
    <source>
        <dbReference type="EMBL" id="SEQ06673.1"/>
    </source>
</evidence>
<accession>A0A1H9D1I9</accession>
<dbReference type="InterPro" id="IPR018060">
    <property type="entry name" value="HTH_AraC"/>
</dbReference>
<dbReference type="PANTHER" id="PTHR47894">
    <property type="entry name" value="HTH-TYPE TRANSCRIPTIONAL REGULATOR GADX"/>
    <property type="match status" value="1"/>
</dbReference>
<dbReference type="STRING" id="489703.SAMN04488038_103248"/>
<dbReference type="EMBL" id="FOFS01000003">
    <property type="protein sequence ID" value="SEQ06673.1"/>
    <property type="molecule type" value="Genomic_DNA"/>
</dbReference>
<name>A0A1H9D1I9_9GAMM</name>
<dbReference type="Gene3D" id="1.10.10.60">
    <property type="entry name" value="Homeodomain-like"/>
    <property type="match status" value="1"/>
</dbReference>
<evidence type="ECO:0000256" key="2">
    <source>
        <dbReference type="ARBA" id="ARBA00023125"/>
    </source>
</evidence>
<dbReference type="GO" id="GO:0003700">
    <property type="term" value="F:DNA-binding transcription factor activity"/>
    <property type="evidence" value="ECO:0007669"/>
    <property type="project" value="InterPro"/>
</dbReference>
<reference evidence="5 6" key="1">
    <citation type="submission" date="2016-10" db="EMBL/GenBank/DDBJ databases">
        <authorList>
            <person name="de Groot N.N."/>
        </authorList>
    </citation>
    <scope>NUCLEOTIDE SEQUENCE [LARGE SCALE GENOMIC DNA]</scope>
    <source>
        <strain evidence="5 6">DSM 25927</strain>
    </source>
</reference>
<dbReference type="SUPFAM" id="SSF46689">
    <property type="entry name" value="Homeodomain-like"/>
    <property type="match status" value="1"/>
</dbReference>
<organism evidence="5 6">
    <name type="scientific">Solimonas aquatica</name>
    <dbReference type="NCBI Taxonomy" id="489703"/>
    <lineage>
        <taxon>Bacteria</taxon>
        <taxon>Pseudomonadati</taxon>
        <taxon>Pseudomonadota</taxon>
        <taxon>Gammaproteobacteria</taxon>
        <taxon>Nevskiales</taxon>
        <taxon>Nevskiaceae</taxon>
        <taxon>Solimonas</taxon>
    </lineage>
</organism>
<dbReference type="OrthoDB" id="5582699at2"/>
<dbReference type="Pfam" id="PF12833">
    <property type="entry name" value="HTH_18"/>
    <property type="match status" value="1"/>
</dbReference>
<gene>
    <name evidence="5" type="ORF">SAMN04488038_103248</name>
</gene>
<feature type="domain" description="HTH araC/xylS-type" evidence="4">
    <location>
        <begin position="256"/>
        <end position="354"/>
    </location>
</feature>
<evidence type="ECO:0000256" key="1">
    <source>
        <dbReference type="ARBA" id="ARBA00023015"/>
    </source>
</evidence>
<keyword evidence="3" id="KW-0804">Transcription</keyword>
<dbReference type="AlphaFoldDB" id="A0A1H9D1I9"/>
<keyword evidence="1" id="KW-0805">Transcription regulation</keyword>
<protein>
    <submittedName>
        <fullName evidence="5">AraC-type DNA-binding protein</fullName>
    </submittedName>
</protein>
<dbReference type="InterPro" id="IPR032687">
    <property type="entry name" value="AraC-type_N"/>
</dbReference>
<dbReference type="Proteomes" id="UP000199233">
    <property type="component" value="Unassembled WGS sequence"/>
</dbReference>